<dbReference type="InterPro" id="IPR029055">
    <property type="entry name" value="Ntn_hydrolases_N"/>
</dbReference>
<evidence type="ECO:0000313" key="5">
    <source>
        <dbReference type="EMBL" id="MTD13734.1"/>
    </source>
</evidence>
<sequence>MQPVPAGVAAGHPATASVGADVLRRGGNAADAAAAMVLAGCVAETIFTGLGGGGFATVYTAADRSVHCLDFFVSVPGLDGTIPAPARDIEVVFGDVPVPYAVGGPSVAVPGTPSGVAALHHRFGNLPWAEIVTPARDLATIGVPFSVAHAELLPEVRAAMVLGDGVHSYTRPDGSGDRRLLAAGEDLLHPGLAETLDAYLTGGPEVFTHGGAGAALVTAVRADGGALSADDLTAYRVADLPVATAAVGDAVVHVRGNDLDHFAGTLAALSAAEIRAGGPRRAAALVSALRAPLQRTETTSVVAVDRYGNACAATHSLGLGSGIWVSGVHGNSMLGEGELLRGDLHPGLRMPSMMVPHVVTDRDGRLVAAGGAAGGSRIRSALVQVLSGMLLEGLSTADAVAAPRLAVGPGVVHLEPGFPAGTAGALRAAGDAVVEWDAAKPYFGGAAMIGADGPAADPRRGGLAVLV</sequence>
<dbReference type="Proteomes" id="UP000460221">
    <property type="component" value="Unassembled WGS sequence"/>
</dbReference>
<dbReference type="SUPFAM" id="SSF56235">
    <property type="entry name" value="N-terminal nucleophile aminohydrolases (Ntn hydrolases)"/>
    <property type="match status" value="1"/>
</dbReference>
<keyword evidence="4" id="KW-0865">Zymogen</keyword>
<dbReference type="PANTHER" id="PTHR43199">
    <property type="entry name" value="GLUTATHIONE HYDROLASE"/>
    <property type="match status" value="1"/>
</dbReference>
<dbReference type="PRINTS" id="PR01210">
    <property type="entry name" value="GGTRANSPTASE"/>
</dbReference>
<dbReference type="Pfam" id="PF01019">
    <property type="entry name" value="G_glu_transpept"/>
    <property type="match status" value="2"/>
</dbReference>
<proteinExistence type="inferred from homology"/>
<organism evidence="5 6">
    <name type="scientific">Nakamurella alba</name>
    <dbReference type="NCBI Taxonomy" id="2665158"/>
    <lineage>
        <taxon>Bacteria</taxon>
        <taxon>Bacillati</taxon>
        <taxon>Actinomycetota</taxon>
        <taxon>Actinomycetes</taxon>
        <taxon>Nakamurellales</taxon>
        <taxon>Nakamurellaceae</taxon>
        <taxon>Nakamurella</taxon>
    </lineage>
</organism>
<name>A0A7K1FLH5_9ACTN</name>
<dbReference type="InterPro" id="IPR051792">
    <property type="entry name" value="GGT_bact"/>
</dbReference>
<accession>A0A7K1FLH5</accession>
<dbReference type="GO" id="GO:0016740">
    <property type="term" value="F:transferase activity"/>
    <property type="evidence" value="ECO:0007669"/>
    <property type="project" value="UniProtKB-KW"/>
</dbReference>
<keyword evidence="2" id="KW-0808">Transferase</keyword>
<protein>
    <submittedName>
        <fullName evidence="5">Gamma-glutamyltranspeptidase</fullName>
    </submittedName>
</protein>
<evidence type="ECO:0000256" key="1">
    <source>
        <dbReference type="ARBA" id="ARBA00009381"/>
    </source>
</evidence>
<evidence type="ECO:0000256" key="3">
    <source>
        <dbReference type="ARBA" id="ARBA00022801"/>
    </source>
</evidence>
<reference evidence="5 6" key="1">
    <citation type="submission" date="2019-11" db="EMBL/GenBank/DDBJ databases">
        <authorList>
            <person name="Jiang L.-Q."/>
        </authorList>
    </citation>
    <scope>NUCLEOTIDE SEQUENCE [LARGE SCALE GENOMIC DNA]</scope>
    <source>
        <strain evidence="5 6">YIM 132087</strain>
    </source>
</reference>
<comment type="caution">
    <text evidence="5">The sequence shown here is derived from an EMBL/GenBank/DDBJ whole genome shotgun (WGS) entry which is preliminary data.</text>
</comment>
<dbReference type="PANTHER" id="PTHR43199:SF1">
    <property type="entry name" value="GLUTATHIONE HYDROLASE PROENZYME"/>
    <property type="match status" value="1"/>
</dbReference>
<evidence type="ECO:0000313" key="6">
    <source>
        <dbReference type="Proteomes" id="UP000460221"/>
    </source>
</evidence>
<keyword evidence="6" id="KW-1185">Reference proteome</keyword>
<evidence type="ECO:0000256" key="2">
    <source>
        <dbReference type="ARBA" id="ARBA00022679"/>
    </source>
</evidence>
<dbReference type="InterPro" id="IPR043137">
    <property type="entry name" value="GGT_ssub_C"/>
</dbReference>
<dbReference type="EMBL" id="WLYK01000001">
    <property type="protein sequence ID" value="MTD13734.1"/>
    <property type="molecule type" value="Genomic_DNA"/>
</dbReference>
<gene>
    <name evidence="5" type="ORF">GIS00_07230</name>
</gene>
<dbReference type="Gene3D" id="3.60.20.40">
    <property type="match status" value="1"/>
</dbReference>
<evidence type="ECO:0000256" key="4">
    <source>
        <dbReference type="ARBA" id="ARBA00023145"/>
    </source>
</evidence>
<dbReference type="AlphaFoldDB" id="A0A7K1FLH5"/>
<keyword evidence="3" id="KW-0378">Hydrolase</keyword>
<comment type="similarity">
    <text evidence="1">Belongs to the gamma-glutamyltransferase family.</text>
</comment>
<dbReference type="GO" id="GO:0016787">
    <property type="term" value="F:hydrolase activity"/>
    <property type="evidence" value="ECO:0007669"/>
    <property type="project" value="UniProtKB-KW"/>
</dbReference>